<keyword evidence="4" id="KW-1185">Reference proteome</keyword>
<evidence type="ECO:0000256" key="2">
    <source>
        <dbReference type="SAM" id="SignalP"/>
    </source>
</evidence>
<feature type="signal peptide" evidence="2">
    <location>
        <begin position="1"/>
        <end position="25"/>
    </location>
</feature>
<accession>A0A4Y2DMB1</accession>
<evidence type="ECO:0000313" key="4">
    <source>
        <dbReference type="Proteomes" id="UP000499080"/>
    </source>
</evidence>
<feature type="region of interest" description="Disordered" evidence="1">
    <location>
        <begin position="76"/>
        <end position="95"/>
    </location>
</feature>
<sequence>MGKQNSVTFLITYVFLCPPLPTLNSRTPTGPSRTPRVRVSHVGNLCPRSVIRRNCFHLRPSSGQLEYDLDDTTRELPDFPRGSSPVPFPDEMRSSKSIPLFSNNAVNI</sequence>
<evidence type="ECO:0000256" key="1">
    <source>
        <dbReference type="SAM" id="MobiDB-lite"/>
    </source>
</evidence>
<protein>
    <submittedName>
        <fullName evidence="3">Uncharacterized protein</fullName>
    </submittedName>
</protein>
<keyword evidence="2" id="KW-0732">Signal</keyword>
<dbReference type="EMBL" id="BGPR01000396">
    <property type="protein sequence ID" value="GBM17970.1"/>
    <property type="molecule type" value="Genomic_DNA"/>
</dbReference>
<proteinExistence type="predicted"/>
<name>A0A4Y2DMB1_ARAVE</name>
<organism evidence="3 4">
    <name type="scientific">Araneus ventricosus</name>
    <name type="common">Orbweaver spider</name>
    <name type="synonym">Epeira ventricosa</name>
    <dbReference type="NCBI Taxonomy" id="182803"/>
    <lineage>
        <taxon>Eukaryota</taxon>
        <taxon>Metazoa</taxon>
        <taxon>Ecdysozoa</taxon>
        <taxon>Arthropoda</taxon>
        <taxon>Chelicerata</taxon>
        <taxon>Arachnida</taxon>
        <taxon>Araneae</taxon>
        <taxon>Araneomorphae</taxon>
        <taxon>Entelegynae</taxon>
        <taxon>Araneoidea</taxon>
        <taxon>Araneidae</taxon>
        <taxon>Araneus</taxon>
    </lineage>
</organism>
<feature type="chain" id="PRO_5021197256" evidence="2">
    <location>
        <begin position="26"/>
        <end position="108"/>
    </location>
</feature>
<reference evidence="3 4" key="1">
    <citation type="journal article" date="2019" name="Sci. Rep.">
        <title>Orb-weaving spider Araneus ventricosus genome elucidates the spidroin gene catalogue.</title>
        <authorList>
            <person name="Kono N."/>
            <person name="Nakamura H."/>
            <person name="Ohtoshi R."/>
            <person name="Moran D.A.P."/>
            <person name="Shinohara A."/>
            <person name="Yoshida Y."/>
            <person name="Fujiwara M."/>
            <person name="Mori M."/>
            <person name="Tomita M."/>
            <person name="Arakawa K."/>
        </authorList>
    </citation>
    <scope>NUCLEOTIDE SEQUENCE [LARGE SCALE GENOMIC DNA]</scope>
</reference>
<dbReference type="Proteomes" id="UP000499080">
    <property type="component" value="Unassembled WGS sequence"/>
</dbReference>
<gene>
    <name evidence="3" type="ORF">AVEN_111113_1</name>
</gene>
<comment type="caution">
    <text evidence="3">The sequence shown here is derived from an EMBL/GenBank/DDBJ whole genome shotgun (WGS) entry which is preliminary data.</text>
</comment>
<evidence type="ECO:0000313" key="3">
    <source>
        <dbReference type="EMBL" id="GBM17970.1"/>
    </source>
</evidence>
<dbReference type="AlphaFoldDB" id="A0A4Y2DMB1"/>